<gene>
    <name evidence="2" type="ORF">BDV33DRAFT_172776</name>
</gene>
<keyword evidence="1" id="KW-0812">Transmembrane</keyword>
<dbReference type="AlphaFoldDB" id="A0A5N6ERG9"/>
<evidence type="ECO:0000256" key="1">
    <source>
        <dbReference type="SAM" id="Phobius"/>
    </source>
</evidence>
<sequence length="60" mass="6286">MGMLCAAFGALIGTPISGVLVSKFGCFETASIFSGVMNIVGSCMVLFMKLLSGKGVWSRY</sequence>
<feature type="transmembrane region" description="Helical" evidence="1">
    <location>
        <begin position="32"/>
        <end position="51"/>
    </location>
</feature>
<keyword evidence="1" id="KW-0472">Membrane</keyword>
<dbReference type="EMBL" id="ML733432">
    <property type="protein sequence ID" value="KAB8220058.1"/>
    <property type="molecule type" value="Genomic_DNA"/>
</dbReference>
<accession>A0A5N6ERG9</accession>
<evidence type="ECO:0008006" key="4">
    <source>
        <dbReference type="Google" id="ProtNLM"/>
    </source>
</evidence>
<protein>
    <recommendedName>
        <fullName evidence="4">Major facilitator superfamily (MFS) profile domain-containing protein</fullName>
    </recommendedName>
</protein>
<evidence type="ECO:0000313" key="3">
    <source>
        <dbReference type="Proteomes" id="UP000326799"/>
    </source>
</evidence>
<dbReference type="Proteomes" id="UP000326799">
    <property type="component" value="Unassembled WGS sequence"/>
</dbReference>
<name>A0A5N6ERG9_9EURO</name>
<organism evidence="2 3">
    <name type="scientific">Aspergillus novoparasiticus</name>
    <dbReference type="NCBI Taxonomy" id="986946"/>
    <lineage>
        <taxon>Eukaryota</taxon>
        <taxon>Fungi</taxon>
        <taxon>Dikarya</taxon>
        <taxon>Ascomycota</taxon>
        <taxon>Pezizomycotina</taxon>
        <taxon>Eurotiomycetes</taxon>
        <taxon>Eurotiomycetidae</taxon>
        <taxon>Eurotiales</taxon>
        <taxon>Aspergillaceae</taxon>
        <taxon>Aspergillus</taxon>
        <taxon>Aspergillus subgen. Circumdati</taxon>
    </lineage>
</organism>
<evidence type="ECO:0000313" key="2">
    <source>
        <dbReference type="EMBL" id="KAB8220058.1"/>
    </source>
</evidence>
<reference evidence="2 3" key="1">
    <citation type="submission" date="2019-04" db="EMBL/GenBank/DDBJ databases">
        <title>Fungal friends and foes A comparative genomics study of 23 Aspergillus species from section Flavi.</title>
        <authorList>
            <consortium name="DOE Joint Genome Institute"/>
            <person name="Kjaerbolling I."/>
            <person name="Vesth T.C."/>
            <person name="Frisvad J.C."/>
            <person name="Nybo J.L."/>
            <person name="Theobald S."/>
            <person name="Kildgaard S."/>
            <person name="Petersen T.I."/>
            <person name="Kuo A."/>
            <person name="Sato A."/>
            <person name="Lyhne E.K."/>
            <person name="Kogle M.E."/>
            <person name="Wiebenga A."/>
            <person name="Kun R.S."/>
            <person name="Lubbers R.J."/>
            <person name="Makela M.R."/>
            <person name="Barry K."/>
            <person name="Chovatia M."/>
            <person name="Clum A."/>
            <person name="Daum C."/>
            <person name="Haridas S."/>
            <person name="He G."/>
            <person name="LaButti K."/>
            <person name="Lipzen A."/>
            <person name="Mondo S."/>
            <person name="Pangilinan J."/>
            <person name="Riley R."/>
            <person name="Salamov A."/>
            <person name="Simmons B.A."/>
            <person name="Magnuson J.K."/>
            <person name="Henrissat B."/>
            <person name="Mortensen U.H."/>
            <person name="Larsen T.O."/>
            <person name="De vries R.P."/>
            <person name="Grigoriev I.V."/>
            <person name="Machida M."/>
            <person name="Baker S.E."/>
            <person name="Andersen M.R."/>
        </authorList>
    </citation>
    <scope>NUCLEOTIDE SEQUENCE [LARGE SCALE GENOMIC DNA]</scope>
    <source>
        <strain evidence="2 3">CBS 126849</strain>
    </source>
</reference>
<proteinExistence type="predicted"/>
<keyword evidence="3" id="KW-1185">Reference proteome</keyword>
<keyword evidence="1" id="KW-1133">Transmembrane helix</keyword>